<keyword evidence="9" id="KW-1185">Reference proteome</keyword>
<keyword evidence="6" id="KW-0678">Repressor</keyword>
<keyword evidence="6" id="KW-0804">Transcription</keyword>
<evidence type="ECO:0000256" key="5">
    <source>
        <dbReference type="ARBA" id="ARBA00023267"/>
    </source>
</evidence>
<dbReference type="InterPro" id="IPR003142">
    <property type="entry name" value="BPL_C"/>
</dbReference>
<feature type="DNA-binding region" description="H-T-H motif" evidence="6">
    <location>
        <begin position="22"/>
        <end position="41"/>
    </location>
</feature>
<dbReference type="Gene3D" id="1.10.10.10">
    <property type="entry name" value="Winged helix-like DNA-binding domain superfamily/Winged helix DNA-binding domain"/>
    <property type="match status" value="1"/>
</dbReference>
<proteinExistence type="inferred from homology"/>
<dbReference type="Gene3D" id="3.30.930.10">
    <property type="entry name" value="Bira Bifunctional Protein, Domain 2"/>
    <property type="match status" value="1"/>
</dbReference>
<dbReference type="SUPFAM" id="SSF55681">
    <property type="entry name" value="Class II aaRS and biotin synthetases"/>
    <property type="match status" value="1"/>
</dbReference>
<evidence type="ECO:0000256" key="1">
    <source>
        <dbReference type="ARBA" id="ARBA00022598"/>
    </source>
</evidence>
<dbReference type="InterPro" id="IPR008988">
    <property type="entry name" value="Transcriptional_repressor_C"/>
</dbReference>
<evidence type="ECO:0000256" key="6">
    <source>
        <dbReference type="HAMAP-Rule" id="MF_00978"/>
    </source>
</evidence>
<keyword evidence="4 6" id="KW-0238">DNA-binding</keyword>
<dbReference type="EMBL" id="JAKIJS010000001">
    <property type="protein sequence ID" value="MCF6137553.1"/>
    <property type="molecule type" value="Genomic_DNA"/>
</dbReference>
<dbReference type="PROSITE" id="PS51733">
    <property type="entry name" value="BPL_LPL_CATALYTIC"/>
    <property type="match status" value="1"/>
</dbReference>
<organism evidence="8 9">
    <name type="scientific">Pseudalkalibacillus berkeleyi</name>
    <dbReference type="NCBI Taxonomy" id="1069813"/>
    <lineage>
        <taxon>Bacteria</taxon>
        <taxon>Bacillati</taxon>
        <taxon>Bacillota</taxon>
        <taxon>Bacilli</taxon>
        <taxon>Bacillales</taxon>
        <taxon>Fictibacillaceae</taxon>
        <taxon>Pseudalkalibacillus</taxon>
    </lineage>
</organism>
<dbReference type="Gene3D" id="2.30.30.100">
    <property type="match status" value="1"/>
</dbReference>
<evidence type="ECO:0000256" key="4">
    <source>
        <dbReference type="ARBA" id="ARBA00023125"/>
    </source>
</evidence>
<comment type="similarity">
    <text evidence="6">Belongs to the biotin--protein ligase family.</text>
</comment>
<feature type="binding site" evidence="6">
    <location>
        <begin position="121"/>
        <end position="123"/>
    </location>
    <ligand>
        <name>biotin</name>
        <dbReference type="ChEBI" id="CHEBI:57586"/>
    </ligand>
</feature>
<dbReference type="RefSeq" id="WP_236337823.1">
    <property type="nucleotide sequence ID" value="NZ_JAKIJS010000001.1"/>
</dbReference>
<reference evidence="8 9" key="1">
    <citation type="submission" date="2022-01" db="EMBL/GenBank/DDBJ databases">
        <title>Alkalihalobacillus sp. EGI L200015, a novel bacterium isolated from a salt lake sediment.</title>
        <authorList>
            <person name="Gao L."/>
            <person name="Fang B.-Z."/>
            <person name="Li W.-J."/>
        </authorList>
    </citation>
    <scope>NUCLEOTIDE SEQUENCE [LARGE SCALE GENOMIC DNA]</scope>
    <source>
        <strain evidence="8 9">KCTC 12718</strain>
    </source>
</reference>
<evidence type="ECO:0000256" key="2">
    <source>
        <dbReference type="ARBA" id="ARBA00022741"/>
    </source>
</evidence>
<keyword evidence="3 6" id="KW-0067">ATP-binding</keyword>
<feature type="binding site" evidence="6">
    <location>
        <position position="188"/>
    </location>
    <ligand>
        <name>biotin</name>
        <dbReference type="ChEBI" id="CHEBI:57586"/>
    </ligand>
</feature>
<dbReference type="InterPro" id="IPR036388">
    <property type="entry name" value="WH-like_DNA-bd_sf"/>
</dbReference>
<dbReference type="EC" id="6.3.4.15" evidence="6"/>
<evidence type="ECO:0000259" key="7">
    <source>
        <dbReference type="PROSITE" id="PS51733"/>
    </source>
</evidence>
<comment type="caution">
    <text evidence="8">The sequence shown here is derived from an EMBL/GenBank/DDBJ whole genome shotgun (WGS) entry which is preliminary data.</text>
</comment>
<evidence type="ECO:0000256" key="3">
    <source>
        <dbReference type="ARBA" id="ARBA00022840"/>
    </source>
</evidence>
<dbReference type="HAMAP" id="MF_00978">
    <property type="entry name" value="Bifunct_BirA"/>
    <property type="match status" value="1"/>
</dbReference>
<gene>
    <name evidence="6" type="primary">birA</name>
    <name evidence="8" type="ORF">L2716_07415</name>
</gene>
<dbReference type="InterPro" id="IPR004408">
    <property type="entry name" value="Biotin_CoA_COase_ligase"/>
</dbReference>
<dbReference type="Pfam" id="PF08279">
    <property type="entry name" value="HTH_11"/>
    <property type="match status" value="1"/>
</dbReference>
<dbReference type="NCBIfam" id="TIGR00121">
    <property type="entry name" value="birA_ligase"/>
    <property type="match status" value="1"/>
</dbReference>
<dbReference type="Pfam" id="PF03099">
    <property type="entry name" value="BPL_LplA_LipB"/>
    <property type="match status" value="1"/>
</dbReference>
<dbReference type="CDD" id="cd16442">
    <property type="entry name" value="BPL"/>
    <property type="match status" value="1"/>
</dbReference>
<dbReference type="SUPFAM" id="SSF50037">
    <property type="entry name" value="C-terminal domain of transcriptional repressors"/>
    <property type="match status" value="1"/>
</dbReference>
<dbReference type="GO" id="GO:0004077">
    <property type="term" value="F:biotin--[biotin carboxyl-carrier protein] ligase activity"/>
    <property type="evidence" value="ECO:0007669"/>
    <property type="project" value="UniProtKB-EC"/>
</dbReference>
<evidence type="ECO:0000313" key="9">
    <source>
        <dbReference type="Proteomes" id="UP001649381"/>
    </source>
</evidence>
<accession>A0ABS9H152</accession>
<dbReference type="Pfam" id="PF02237">
    <property type="entry name" value="BPL_C"/>
    <property type="match status" value="1"/>
</dbReference>
<dbReference type="PANTHER" id="PTHR12835">
    <property type="entry name" value="BIOTIN PROTEIN LIGASE"/>
    <property type="match status" value="1"/>
</dbReference>
<dbReference type="InterPro" id="IPR013196">
    <property type="entry name" value="HTH_11"/>
</dbReference>
<protein>
    <recommendedName>
        <fullName evidence="6">Bifunctional ligase/repressor BirA</fullName>
    </recommendedName>
    <alternativeName>
        <fullName evidence="6">Biotin--[acetyl-CoA-carboxylase] ligase</fullName>
        <ecNumber evidence="6">6.3.4.15</ecNumber>
    </alternativeName>
    <alternativeName>
        <fullName evidence="6">Biotin--protein ligase</fullName>
    </alternativeName>
    <alternativeName>
        <fullName evidence="6">Biotin-[acetyl-CoA carboxylase] synthetase</fullName>
    </alternativeName>
</protein>
<name>A0ABS9H152_9BACL</name>
<comment type="caution">
    <text evidence="6">Lacks conserved residue(s) required for the propagation of feature annotation.</text>
</comment>
<comment type="function">
    <text evidence="6">Acts both as a biotin--[acetyl-CoA-carboxylase] ligase and a repressor.</text>
</comment>
<sequence>MQTTTRERLISLLSDSDDYISGQKLSEIIGCSRTAVWKHIEELRKEGYVVEAVQKRGYRITVRPNNLHPGEIKNHLNTEKIGQVVHFENTVTSTQEIAHKHALNGAEEGTIIIADEQTVGRGRLGRAWHSPKGSGVWMSIILRPNIPPQKAPQLTLLAAVSVVQGIEEVTGLSAQIKWPNDILIDGKKVVGILTELQAEADRVNSVIIGIGINVNTPKEAFPKDIETIATSLKVEKGEEIERAYLVRAIMEKMEKLYHIYLEHGFAPIKLMWESSAASLGKRVRVRTITGELYGKAQGITEEGVLLVEDDEGTVHRVYSADIELPQKS</sequence>
<dbReference type="InterPro" id="IPR011991">
    <property type="entry name" value="ArsR-like_HTH"/>
</dbReference>
<keyword evidence="1 6" id="KW-0436">Ligase</keyword>
<dbReference type="CDD" id="cd00090">
    <property type="entry name" value="HTH_ARSR"/>
    <property type="match status" value="1"/>
</dbReference>
<keyword evidence="6" id="KW-0805">Transcription regulation</keyword>
<feature type="domain" description="BPL/LPL catalytic" evidence="7">
    <location>
        <begin position="70"/>
        <end position="261"/>
    </location>
</feature>
<dbReference type="InterPro" id="IPR045864">
    <property type="entry name" value="aa-tRNA-synth_II/BPL/LPL"/>
</dbReference>
<dbReference type="InterPro" id="IPR030855">
    <property type="entry name" value="Bifunct_BirA"/>
</dbReference>
<evidence type="ECO:0000313" key="8">
    <source>
        <dbReference type="EMBL" id="MCF6137553.1"/>
    </source>
</evidence>
<feature type="binding site" evidence="6">
    <location>
        <position position="117"/>
    </location>
    <ligand>
        <name>biotin</name>
        <dbReference type="ChEBI" id="CHEBI:57586"/>
    </ligand>
</feature>
<keyword evidence="2 6" id="KW-0547">Nucleotide-binding</keyword>
<dbReference type="Proteomes" id="UP001649381">
    <property type="component" value="Unassembled WGS sequence"/>
</dbReference>
<dbReference type="InterPro" id="IPR036390">
    <property type="entry name" value="WH_DNA-bd_sf"/>
</dbReference>
<keyword evidence="5 6" id="KW-0092">Biotin</keyword>
<dbReference type="InterPro" id="IPR004143">
    <property type="entry name" value="BPL_LPL_catalytic"/>
</dbReference>
<dbReference type="PANTHER" id="PTHR12835:SF5">
    <property type="entry name" value="BIOTIN--PROTEIN LIGASE"/>
    <property type="match status" value="1"/>
</dbReference>
<dbReference type="SUPFAM" id="SSF46785">
    <property type="entry name" value="Winged helix' DNA-binding domain"/>
    <property type="match status" value="1"/>
</dbReference>
<comment type="catalytic activity">
    <reaction evidence="6">
        <text>biotin + L-lysyl-[protein] + ATP = N(6)-biotinyl-L-lysyl-[protein] + AMP + diphosphate + H(+)</text>
        <dbReference type="Rhea" id="RHEA:11756"/>
        <dbReference type="Rhea" id="RHEA-COMP:9752"/>
        <dbReference type="Rhea" id="RHEA-COMP:10505"/>
        <dbReference type="ChEBI" id="CHEBI:15378"/>
        <dbReference type="ChEBI" id="CHEBI:29969"/>
        <dbReference type="ChEBI" id="CHEBI:30616"/>
        <dbReference type="ChEBI" id="CHEBI:33019"/>
        <dbReference type="ChEBI" id="CHEBI:57586"/>
        <dbReference type="ChEBI" id="CHEBI:83144"/>
        <dbReference type="ChEBI" id="CHEBI:456215"/>
        <dbReference type="EC" id="6.3.4.15"/>
    </reaction>
</comment>